<protein>
    <submittedName>
        <fullName evidence="2">Uncharacterized protein</fullName>
    </submittedName>
</protein>
<evidence type="ECO:0000256" key="1">
    <source>
        <dbReference type="SAM" id="MobiDB-lite"/>
    </source>
</evidence>
<dbReference type="Proteomes" id="UP000572817">
    <property type="component" value="Unassembled WGS sequence"/>
</dbReference>
<dbReference type="AlphaFoldDB" id="A0A8H4N624"/>
<keyword evidence="3" id="KW-1185">Reference proteome</keyword>
<organism evidence="2 3">
    <name type="scientific">Botryosphaeria dothidea</name>
    <dbReference type="NCBI Taxonomy" id="55169"/>
    <lineage>
        <taxon>Eukaryota</taxon>
        <taxon>Fungi</taxon>
        <taxon>Dikarya</taxon>
        <taxon>Ascomycota</taxon>
        <taxon>Pezizomycotina</taxon>
        <taxon>Dothideomycetes</taxon>
        <taxon>Dothideomycetes incertae sedis</taxon>
        <taxon>Botryosphaeriales</taxon>
        <taxon>Botryosphaeriaceae</taxon>
        <taxon>Botryosphaeria</taxon>
    </lineage>
</organism>
<feature type="region of interest" description="Disordered" evidence="1">
    <location>
        <begin position="177"/>
        <end position="225"/>
    </location>
</feature>
<feature type="compositionally biased region" description="Basic and acidic residues" evidence="1">
    <location>
        <begin position="177"/>
        <end position="192"/>
    </location>
</feature>
<accession>A0A8H4N624</accession>
<evidence type="ECO:0000313" key="3">
    <source>
        <dbReference type="Proteomes" id="UP000572817"/>
    </source>
</evidence>
<gene>
    <name evidence="2" type="ORF">GTA08_BOTSDO04802</name>
</gene>
<name>A0A8H4N624_9PEZI</name>
<reference evidence="2" key="1">
    <citation type="submission" date="2020-04" db="EMBL/GenBank/DDBJ databases">
        <title>Genome Assembly and Annotation of Botryosphaeria dothidea sdau 11-99, a Latent Pathogen of Apple Fruit Ring Rot in China.</title>
        <authorList>
            <person name="Yu C."/>
            <person name="Diao Y."/>
            <person name="Lu Q."/>
            <person name="Zhao J."/>
            <person name="Cui S."/>
            <person name="Peng C."/>
            <person name="He B."/>
            <person name="Liu H."/>
        </authorList>
    </citation>
    <scope>NUCLEOTIDE SEQUENCE [LARGE SCALE GENOMIC DNA]</scope>
    <source>
        <strain evidence="2">Sdau11-99</strain>
    </source>
</reference>
<evidence type="ECO:0000313" key="2">
    <source>
        <dbReference type="EMBL" id="KAF4308578.1"/>
    </source>
</evidence>
<comment type="caution">
    <text evidence="2">The sequence shown here is derived from an EMBL/GenBank/DDBJ whole genome shotgun (WGS) entry which is preliminary data.</text>
</comment>
<sequence length="301" mass="33306">METTPNQRLETSLQHHWNKSFHAVLVELECECLERRGLLTPATVLTSLERLARATSGNYPLAYGLLRGADIKVCTSWAEFEGVLEGVLEDLLDEHAASPVRGFFETWDEGHCRHEVRQRAGDANARATPTAAASVAVAASTTAFPPGHQVVRGMQALWNRIAALELENDGLKKTAVRERREKTRIQQELDALKRRKNPTPEASVIEHGNDGPKPSKNSGPPAECSELDADHLMDEERRLEAELASTFAEFQDLAVDTANALLASLRTSGKELVPGGNRTLRLSCHRPQLGFRFSRHHQNGQ</sequence>
<dbReference type="EMBL" id="WWBZ02000022">
    <property type="protein sequence ID" value="KAF4308578.1"/>
    <property type="molecule type" value="Genomic_DNA"/>
</dbReference>
<proteinExistence type="predicted"/>